<comment type="similarity">
    <text evidence="4">Belongs to the short-chain dehydrogenases/reductases (SDR) family.</text>
</comment>
<evidence type="ECO:0000256" key="25">
    <source>
        <dbReference type="ARBA" id="ARBA00065174"/>
    </source>
</evidence>
<dbReference type="GO" id="GO:0016020">
    <property type="term" value="C:membrane"/>
    <property type="evidence" value="ECO:0007669"/>
    <property type="project" value="UniProtKB-SubCell"/>
</dbReference>
<evidence type="ECO:0000256" key="1">
    <source>
        <dbReference type="ARBA" id="ARBA00004305"/>
    </source>
</evidence>
<dbReference type="Pfam" id="PF13561">
    <property type="entry name" value="adh_short_C2"/>
    <property type="match status" value="1"/>
</dbReference>
<dbReference type="FunFam" id="3.40.50.720:FF:000231">
    <property type="entry name" value="Estradiol 17-beta-dehydrogenase 8"/>
    <property type="match status" value="1"/>
</dbReference>
<dbReference type="EC" id="1.1.1.239" evidence="26"/>
<dbReference type="GO" id="GO:0006633">
    <property type="term" value="P:fatty acid biosynthetic process"/>
    <property type="evidence" value="ECO:0007669"/>
    <property type="project" value="UniProtKB-KW"/>
</dbReference>
<evidence type="ECO:0000256" key="27">
    <source>
        <dbReference type="ARBA" id="ARBA00070911"/>
    </source>
</evidence>
<dbReference type="STRING" id="131310.A0A0N4ZE64"/>
<dbReference type="PRINTS" id="PR00081">
    <property type="entry name" value="GDHRDH"/>
</dbReference>
<evidence type="ECO:0000256" key="22">
    <source>
        <dbReference type="ARBA" id="ARBA00050232"/>
    </source>
</evidence>
<evidence type="ECO:0000256" key="4">
    <source>
        <dbReference type="ARBA" id="ARBA00006484"/>
    </source>
</evidence>
<keyword evidence="16" id="KW-0496">Mitochondrion</keyword>
<evidence type="ECO:0000256" key="12">
    <source>
        <dbReference type="ARBA" id="ARBA00023002"/>
    </source>
</evidence>
<accession>A0A0N4ZE64</accession>
<dbReference type="PRINTS" id="PR00363">
    <property type="entry name" value="CYTOCHROMEB5"/>
</dbReference>
<keyword evidence="13 33" id="KW-0408">Iron</keyword>
<dbReference type="InterPro" id="IPR001199">
    <property type="entry name" value="Cyt_B5-like_heme/steroid-bd"/>
</dbReference>
<evidence type="ECO:0000256" key="23">
    <source>
        <dbReference type="ARBA" id="ARBA00050435"/>
    </source>
</evidence>
<dbReference type="SUPFAM" id="SSF55856">
    <property type="entry name" value="Cytochrome b5-like heme/steroid binding domain"/>
    <property type="match status" value="1"/>
</dbReference>
<dbReference type="AlphaFoldDB" id="A0A0N4ZE64"/>
<keyword evidence="12" id="KW-0560">Oxidoreductase</keyword>
<evidence type="ECO:0000256" key="29">
    <source>
        <dbReference type="ARBA" id="ARBA00081419"/>
    </source>
</evidence>
<evidence type="ECO:0000256" key="16">
    <source>
        <dbReference type="ARBA" id="ARBA00023128"/>
    </source>
</evidence>
<evidence type="ECO:0000256" key="21">
    <source>
        <dbReference type="ARBA" id="ARBA00049069"/>
    </source>
</evidence>
<evidence type="ECO:0000256" key="33">
    <source>
        <dbReference type="RuleBase" id="RU362121"/>
    </source>
</evidence>
<keyword evidence="14" id="KW-0520">NAD</keyword>
<evidence type="ECO:0000256" key="8">
    <source>
        <dbReference type="ARBA" id="ARBA00022617"/>
    </source>
</evidence>
<evidence type="ECO:0000256" key="28">
    <source>
        <dbReference type="ARBA" id="ARBA00077835"/>
    </source>
</evidence>
<organism evidence="35 36">
    <name type="scientific">Parastrongyloides trichosuri</name>
    <name type="common">Possum-specific nematode worm</name>
    <dbReference type="NCBI Taxonomy" id="131310"/>
    <lineage>
        <taxon>Eukaryota</taxon>
        <taxon>Metazoa</taxon>
        <taxon>Ecdysozoa</taxon>
        <taxon>Nematoda</taxon>
        <taxon>Chromadorea</taxon>
        <taxon>Rhabditida</taxon>
        <taxon>Tylenchina</taxon>
        <taxon>Panagrolaimomorpha</taxon>
        <taxon>Strongyloidoidea</taxon>
        <taxon>Strongyloididae</taxon>
        <taxon>Parastrongyloides</taxon>
    </lineage>
</organism>
<dbReference type="Pfam" id="PF00173">
    <property type="entry name" value="Cyt-b5"/>
    <property type="match status" value="1"/>
</dbReference>
<keyword evidence="18" id="KW-0275">Fatty acid biosynthesis</keyword>
<protein>
    <recommendedName>
        <fullName evidence="27">(3R)-3-hydroxyacyl-CoA dehydrogenase</fullName>
        <ecNumber evidence="26">1.1.1.239</ecNumber>
        <ecNumber evidence="5">1.1.1.n12</ecNumber>
    </recommendedName>
    <alternativeName>
        <fullName evidence="29">17-beta-hydroxysteroid dehydrogenase 8</fullName>
    </alternativeName>
    <alternativeName>
        <fullName evidence="28">3-ketoacyl-[acyl-carrier-protein] reductase alpha subunit</fullName>
    </alternativeName>
    <alternativeName>
        <fullName evidence="31">3-oxoacyl-[acyl-carrier-protein] reductase</fullName>
    </alternativeName>
    <alternativeName>
        <fullName evidence="32">Estradiol 17-beta-dehydrogenase 8</fullName>
    </alternativeName>
    <alternativeName>
        <fullName evidence="30">Testosterone 17-beta-dehydrogenase 8</fullName>
    </alternativeName>
</protein>
<comment type="catalytic activity">
    <reaction evidence="21">
        <text>17beta-estradiol + NAD(+) = estrone + NADH + H(+)</text>
        <dbReference type="Rhea" id="RHEA:24612"/>
        <dbReference type="ChEBI" id="CHEBI:15378"/>
        <dbReference type="ChEBI" id="CHEBI:16469"/>
        <dbReference type="ChEBI" id="CHEBI:17263"/>
        <dbReference type="ChEBI" id="CHEBI:57540"/>
        <dbReference type="ChEBI" id="CHEBI:57945"/>
        <dbReference type="EC" id="1.1.1.62"/>
    </reaction>
    <physiologicalReaction direction="left-to-right" evidence="21">
        <dbReference type="Rhea" id="RHEA:24613"/>
    </physiologicalReaction>
    <physiologicalReaction direction="right-to-left" evidence="21">
        <dbReference type="Rhea" id="RHEA:24614"/>
    </physiologicalReaction>
</comment>
<sequence length="388" mass="41231">MAPELKEYSSSEVALHNSKDSCWIILNDKVYDVTKFLEEHPGGGEVILEQGGGDATEAFNDVGHSSDAKEMAKEYLIGTLPVDEKATKNSNCGQNSCENWKEIITSPTWTNFLIPAAMSVIVYVIYRGVKSLVGGAPIKMSLSKLLVGRYAVVTGGGNGIGKAICSRLIEHGAKVCVVDLKEENAKSTAKELGSGNFGFGCDVSKSSDVEGLKEFVINEMKVTPQIIVNCAGITQDSTLLKMTEEKFDKVIAVNLKGVHLITQAFARLAVANNTPTSIINISSIVGKVGNFGQTNYAATKAGVIGHTKSAAKELAKKNIRVNAIMPGFIATDMTSAMPKNVLDQICSTIPMGAMGKPEDIADAVVYLGSDMSKYVTGSTVEVTGGLFM</sequence>
<feature type="domain" description="Cytochrome b5 heme-binding" evidence="34">
    <location>
        <begin position="5"/>
        <end position="81"/>
    </location>
</feature>
<comment type="catalytic activity">
    <reaction evidence="22">
        <text>testosterone + NAD(+) = androst-4-ene-3,17-dione + NADH + H(+)</text>
        <dbReference type="Rhea" id="RHEA:14929"/>
        <dbReference type="ChEBI" id="CHEBI:15378"/>
        <dbReference type="ChEBI" id="CHEBI:16422"/>
        <dbReference type="ChEBI" id="CHEBI:17347"/>
        <dbReference type="ChEBI" id="CHEBI:57540"/>
        <dbReference type="ChEBI" id="CHEBI:57945"/>
        <dbReference type="EC" id="1.1.1.239"/>
    </reaction>
    <physiologicalReaction direction="left-to-right" evidence="22">
        <dbReference type="Rhea" id="RHEA:14930"/>
    </physiologicalReaction>
</comment>
<evidence type="ECO:0000256" key="32">
    <source>
        <dbReference type="ARBA" id="ARBA00083258"/>
    </source>
</evidence>
<dbReference type="GO" id="GO:0046872">
    <property type="term" value="F:metal ion binding"/>
    <property type="evidence" value="ECO:0007669"/>
    <property type="project" value="UniProtKB-UniRule"/>
</dbReference>
<evidence type="ECO:0000256" key="13">
    <source>
        <dbReference type="ARBA" id="ARBA00023004"/>
    </source>
</evidence>
<dbReference type="GO" id="GO:0008210">
    <property type="term" value="P:estrogen metabolic process"/>
    <property type="evidence" value="ECO:0007669"/>
    <property type="project" value="UniProtKB-ARBA"/>
</dbReference>
<evidence type="ECO:0000313" key="35">
    <source>
        <dbReference type="Proteomes" id="UP000038045"/>
    </source>
</evidence>
<comment type="pathway">
    <text evidence="19">Steroid biosynthesis; estrogen biosynthesis.</text>
</comment>
<dbReference type="GO" id="GO:0020037">
    <property type="term" value="F:heme binding"/>
    <property type="evidence" value="ECO:0007669"/>
    <property type="project" value="UniProtKB-UniRule"/>
</dbReference>
<reference evidence="36" key="1">
    <citation type="submission" date="2017-02" db="UniProtKB">
        <authorList>
            <consortium name="WormBaseParasite"/>
        </authorList>
    </citation>
    <scope>IDENTIFICATION</scope>
</reference>
<keyword evidence="8 33" id="KW-0349">Heme</keyword>
<comment type="subunit">
    <text evidence="25">Heterotetramer with CBR4; contains two molecules of HSD17B8 and CBR4.</text>
</comment>
<dbReference type="PRINTS" id="PR00080">
    <property type="entry name" value="SDRFAMILY"/>
</dbReference>
<evidence type="ECO:0000256" key="24">
    <source>
        <dbReference type="ARBA" id="ARBA00052680"/>
    </source>
</evidence>
<dbReference type="EC" id="1.1.1.n12" evidence="5"/>
<keyword evidence="9" id="KW-0812">Transmembrane</keyword>
<evidence type="ECO:0000256" key="14">
    <source>
        <dbReference type="ARBA" id="ARBA00023027"/>
    </source>
</evidence>
<dbReference type="FunFam" id="3.10.120.10:FF:000002">
    <property type="entry name" value="Cytochrome b5 type B"/>
    <property type="match status" value="1"/>
</dbReference>
<evidence type="ECO:0000256" key="9">
    <source>
        <dbReference type="ARBA" id="ARBA00022692"/>
    </source>
</evidence>
<keyword evidence="7" id="KW-0597">Phosphoprotein</keyword>
<evidence type="ECO:0000256" key="31">
    <source>
        <dbReference type="ARBA" id="ARBA00083097"/>
    </source>
</evidence>
<dbReference type="Proteomes" id="UP000038045">
    <property type="component" value="Unplaced"/>
</dbReference>
<dbReference type="Gene3D" id="3.40.50.720">
    <property type="entry name" value="NAD(P)-binding Rossmann-like Domain"/>
    <property type="match status" value="1"/>
</dbReference>
<evidence type="ECO:0000256" key="3">
    <source>
        <dbReference type="ARBA" id="ARBA00005194"/>
    </source>
</evidence>
<keyword evidence="11" id="KW-0276">Fatty acid metabolism</keyword>
<evidence type="ECO:0000256" key="11">
    <source>
        <dbReference type="ARBA" id="ARBA00022832"/>
    </source>
</evidence>
<evidence type="ECO:0000256" key="18">
    <source>
        <dbReference type="ARBA" id="ARBA00023160"/>
    </source>
</evidence>
<evidence type="ECO:0000256" key="2">
    <source>
        <dbReference type="ARBA" id="ARBA00004370"/>
    </source>
</evidence>
<dbReference type="SMART" id="SM01117">
    <property type="entry name" value="Cyt-b5"/>
    <property type="match status" value="1"/>
</dbReference>
<dbReference type="PANTHER" id="PTHR42760">
    <property type="entry name" value="SHORT-CHAIN DEHYDROGENASES/REDUCTASES FAMILY MEMBER"/>
    <property type="match status" value="1"/>
</dbReference>
<keyword evidence="35" id="KW-1185">Reference proteome</keyword>
<dbReference type="GO" id="GO:0005759">
    <property type="term" value="C:mitochondrial matrix"/>
    <property type="evidence" value="ECO:0007669"/>
    <property type="project" value="UniProtKB-SubCell"/>
</dbReference>
<comment type="catalytic activity">
    <reaction evidence="24">
        <text>a (3R)-3-hydroxyacyl-CoA + NAD(+) = a 3-oxoacyl-CoA + NADH + H(+)</text>
        <dbReference type="Rhea" id="RHEA:32711"/>
        <dbReference type="ChEBI" id="CHEBI:15378"/>
        <dbReference type="ChEBI" id="CHEBI:57319"/>
        <dbReference type="ChEBI" id="CHEBI:57540"/>
        <dbReference type="ChEBI" id="CHEBI:57945"/>
        <dbReference type="ChEBI" id="CHEBI:90726"/>
        <dbReference type="EC" id="1.1.1.n12"/>
    </reaction>
    <physiologicalReaction direction="left-to-right" evidence="24">
        <dbReference type="Rhea" id="RHEA:32712"/>
    </physiologicalReaction>
</comment>
<evidence type="ECO:0000256" key="6">
    <source>
        <dbReference type="ARBA" id="ARBA00022516"/>
    </source>
</evidence>
<evidence type="ECO:0000256" key="10">
    <source>
        <dbReference type="ARBA" id="ARBA00022723"/>
    </source>
</evidence>
<evidence type="ECO:0000256" key="15">
    <source>
        <dbReference type="ARBA" id="ARBA00023098"/>
    </source>
</evidence>
<dbReference type="PROSITE" id="PS00191">
    <property type="entry name" value="CYTOCHROME_B5_1"/>
    <property type="match status" value="1"/>
</dbReference>
<dbReference type="PANTHER" id="PTHR42760:SF83">
    <property type="entry name" value="(3R)-3-HYDROXYACYL-COA DEHYDROGENASE"/>
    <property type="match status" value="1"/>
</dbReference>
<dbReference type="InterPro" id="IPR002347">
    <property type="entry name" value="SDR_fam"/>
</dbReference>
<comment type="pathway">
    <text evidence="3">Lipid metabolism; fatty acid biosynthesis.</text>
</comment>
<dbReference type="NCBIfam" id="NF005559">
    <property type="entry name" value="PRK07231.1"/>
    <property type="match status" value="1"/>
</dbReference>
<keyword evidence="6" id="KW-0444">Lipid biosynthesis</keyword>
<evidence type="ECO:0000256" key="19">
    <source>
        <dbReference type="ARBA" id="ARBA00037929"/>
    </source>
</evidence>
<dbReference type="SUPFAM" id="SSF51735">
    <property type="entry name" value="NAD(P)-binding Rossmann-fold domains"/>
    <property type="match status" value="1"/>
</dbReference>
<comment type="subcellular location">
    <subcellularLocation>
        <location evidence="2">Membrane</location>
    </subcellularLocation>
    <subcellularLocation>
        <location evidence="1">Mitochondrion matrix</location>
    </subcellularLocation>
</comment>
<dbReference type="InterPro" id="IPR036291">
    <property type="entry name" value="NAD(P)-bd_dom_sf"/>
</dbReference>
<dbReference type="WBParaSite" id="PTRK_0000589800.1">
    <property type="protein sequence ID" value="PTRK_0000589800.1"/>
    <property type="gene ID" value="PTRK_0000589800"/>
</dbReference>
<evidence type="ECO:0000256" key="17">
    <source>
        <dbReference type="ARBA" id="ARBA00023136"/>
    </source>
</evidence>
<dbReference type="Gene3D" id="3.10.120.10">
    <property type="entry name" value="Cytochrome b5-like heme/steroid binding domain"/>
    <property type="match status" value="1"/>
</dbReference>
<dbReference type="GO" id="GO:0047035">
    <property type="term" value="F:testosterone dehydrogenase (NAD+) activity"/>
    <property type="evidence" value="ECO:0007669"/>
    <property type="project" value="UniProtKB-EC"/>
</dbReference>
<name>A0A0N4ZE64_PARTI</name>
<keyword evidence="10 33" id="KW-0479">Metal-binding</keyword>
<keyword evidence="17" id="KW-0472">Membrane</keyword>
<dbReference type="InterPro" id="IPR018506">
    <property type="entry name" value="Cyt_B5_heme-BS"/>
</dbReference>
<evidence type="ECO:0000256" key="26">
    <source>
        <dbReference type="ARBA" id="ARBA00066822"/>
    </source>
</evidence>
<comment type="similarity">
    <text evidence="20 33">Belongs to the cytochrome b5 family.</text>
</comment>
<evidence type="ECO:0000313" key="36">
    <source>
        <dbReference type="WBParaSite" id="PTRK_0000589800.1"/>
    </source>
</evidence>
<evidence type="ECO:0000256" key="30">
    <source>
        <dbReference type="ARBA" id="ARBA00081936"/>
    </source>
</evidence>
<proteinExistence type="inferred from homology"/>
<evidence type="ECO:0000259" key="34">
    <source>
        <dbReference type="PROSITE" id="PS50255"/>
    </source>
</evidence>
<evidence type="ECO:0000256" key="5">
    <source>
        <dbReference type="ARBA" id="ARBA00012456"/>
    </source>
</evidence>
<evidence type="ECO:0000256" key="7">
    <source>
        <dbReference type="ARBA" id="ARBA00022553"/>
    </source>
</evidence>
<dbReference type="InterPro" id="IPR036400">
    <property type="entry name" value="Cyt_B5-like_heme/steroid_sf"/>
</dbReference>
<dbReference type="PROSITE" id="PS50255">
    <property type="entry name" value="CYTOCHROME_B5_2"/>
    <property type="match status" value="1"/>
</dbReference>
<evidence type="ECO:0000256" key="20">
    <source>
        <dbReference type="ARBA" id="ARBA00038168"/>
    </source>
</evidence>
<dbReference type="GO" id="GO:0004303">
    <property type="term" value="F:estradiol 17-beta-dehydrogenase [NAD(P)+] activity"/>
    <property type="evidence" value="ECO:0007669"/>
    <property type="project" value="UniProtKB-EC"/>
</dbReference>
<comment type="catalytic activity">
    <reaction evidence="23">
        <text>17beta-hydroxy-5alpha-androstan-3-one + NAD(+) = 5alpha-androstan-3,17-dione + NADH + H(+)</text>
        <dbReference type="Rhea" id="RHEA:41992"/>
        <dbReference type="ChEBI" id="CHEBI:15378"/>
        <dbReference type="ChEBI" id="CHEBI:15994"/>
        <dbReference type="ChEBI" id="CHEBI:16330"/>
        <dbReference type="ChEBI" id="CHEBI:57540"/>
        <dbReference type="ChEBI" id="CHEBI:57945"/>
    </reaction>
    <physiologicalReaction direction="left-to-right" evidence="23">
        <dbReference type="Rhea" id="RHEA:41993"/>
    </physiologicalReaction>
</comment>
<keyword evidence="15" id="KW-0443">Lipid metabolism</keyword>
<dbReference type="GO" id="GO:0048038">
    <property type="term" value="F:quinone binding"/>
    <property type="evidence" value="ECO:0007669"/>
    <property type="project" value="TreeGrafter"/>
</dbReference>